<name>A0ABV1WRX9_9ACTN</name>
<dbReference type="RefSeq" id="WP_350778933.1">
    <property type="nucleotide sequence ID" value="NZ_JBEPEK010000045.1"/>
</dbReference>
<dbReference type="Gene3D" id="3.40.50.300">
    <property type="entry name" value="P-loop containing nucleotide triphosphate hydrolases"/>
    <property type="match status" value="1"/>
</dbReference>
<dbReference type="Gene3D" id="3.90.1440.10">
    <property type="entry name" value="SecA, preprotein cross-linking domain"/>
    <property type="match status" value="1"/>
</dbReference>
<dbReference type="InterPro" id="IPR000185">
    <property type="entry name" value="SecA"/>
</dbReference>
<protein>
    <recommendedName>
        <fullName evidence="4">SecA family profile domain-containing protein</fullName>
    </recommendedName>
</protein>
<dbReference type="PANTHER" id="PTHR30612">
    <property type="entry name" value="SECA INNER MEMBRANE COMPONENT OF SEC PROTEIN SECRETION SYSTEM"/>
    <property type="match status" value="1"/>
</dbReference>
<keyword evidence="1" id="KW-0472">Membrane</keyword>
<evidence type="ECO:0000256" key="3">
    <source>
        <dbReference type="ARBA" id="ARBA00023010"/>
    </source>
</evidence>
<dbReference type="SUPFAM" id="SSF81767">
    <property type="entry name" value="Pre-protein crosslinking domain of SecA"/>
    <property type="match status" value="1"/>
</dbReference>
<organism evidence="5 6">
    <name type="scientific">Streptomyces hyaluromycini</name>
    <dbReference type="NCBI Taxonomy" id="1377993"/>
    <lineage>
        <taxon>Bacteria</taxon>
        <taxon>Bacillati</taxon>
        <taxon>Actinomycetota</taxon>
        <taxon>Actinomycetes</taxon>
        <taxon>Kitasatosporales</taxon>
        <taxon>Streptomycetaceae</taxon>
        <taxon>Streptomyces</taxon>
    </lineage>
</organism>
<dbReference type="Pfam" id="PF01043">
    <property type="entry name" value="SecA_PP_bind"/>
    <property type="match status" value="1"/>
</dbReference>
<dbReference type="InterPro" id="IPR014018">
    <property type="entry name" value="SecA_motor_DEAD"/>
</dbReference>
<keyword evidence="2" id="KW-0653">Protein transport</keyword>
<reference evidence="5 6" key="1">
    <citation type="submission" date="2024-06" db="EMBL/GenBank/DDBJ databases">
        <title>The Natural Products Discovery Center: Release of the First 8490 Sequenced Strains for Exploring Actinobacteria Biosynthetic Diversity.</title>
        <authorList>
            <person name="Kalkreuter E."/>
            <person name="Kautsar S.A."/>
            <person name="Yang D."/>
            <person name="Bader C.D."/>
            <person name="Teijaro C.N."/>
            <person name="Fluegel L."/>
            <person name="Davis C.M."/>
            <person name="Simpson J.R."/>
            <person name="Lauterbach L."/>
            <person name="Steele A.D."/>
            <person name="Gui C."/>
            <person name="Meng S."/>
            <person name="Li G."/>
            <person name="Viehrig K."/>
            <person name="Ye F."/>
            <person name="Su P."/>
            <person name="Kiefer A.F."/>
            <person name="Nichols A."/>
            <person name="Cepeda A.J."/>
            <person name="Yan W."/>
            <person name="Fan B."/>
            <person name="Jiang Y."/>
            <person name="Adhikari A."/>
            <person name="Zheng C.-J."/>
            <person name="Schuster L."/>
            <person name="Cowan T.M."/>
            <person name="Smanski M.J."/>
            <person name="Chevrette M.G."/>
            <person name="De Carvalho L.P.S."/>
            <person name="Shen B."/>
        </authorList>
    </citation>
    <scope>NUCLEOTIDE SEQUENCE [LARGE SCALE GENOMIC DNA]</scope>
    <source>
        <strain evidence="5 6">NPDC000234</strain>
    </source>
</reference>
<dbReference type="EMBL" id="JBEPEK010000045">
    <property type="protein sequence ID" value="MER7179604.1"/>
    <property type="molecule type" value="Genomic_DNA"/>
</dbReference>
<dbReference type="InterPro" id="IPR027417">
    <property type="entry name" value="P-loop_NTPase"/>
</dbReference>
<evidence type="ECO:0000256" key="2">
    <source>
        <dbReference type="ARBA" id="ARBA00022927"/>
    </source>
</evidence>
<accession>A0ABV1WRX9</accession>
<gene>
    <name evidence="5" type="ORF">ABT404_08980</name>
</gene>
<dbReference type="InterPro" id="IPR036670">
    <property type="entry name" value="SecA_X-link_sf"/>
</dbReference>
<feature type="domain" description="SecA family profile" evidence="4">
    <location>
        <begin position="1"/>
        <end position="534"/>
    </location>
</feature>
<dbReference type="Pfam" id="PF07517">
    <property type="entry name" value="SecA_DEAD"/>
    <property type="match status" value="1"/>
</dbReference>
<sequence>MDARATARELKRQAEGGRPLEALSQPAFALLRRSSATISGVSFDEDVRQMAVRMADGTVIHGGRMAGEEHLRGARFLTGYLHTLSHGGVHLIASDERQALEEGELAAAVYGPLGVRVGVLREGMDAEERSAVYGADVTVGAYRRFGLDLLHDRQALTPRDDARQGVSAAVVKDPGHVLIAPIVEPLMLLEDDASPVEELQKTAWMAATLRGGQDYSIDTERGAVRLTAQGRKRLHDAFGVTDPASMETLLLEKRVMEAVAAAGCYAQGRDYDIADGTVVPLAAGTMPTGVRLRGGLLQAIETKEGLPVSDTQWITATVSVFEFFQRYSRVGGTSSAEVVFTAELEELFGLQVHDRRGPEELKTQQQHAPQMAAYLALNRQIAQWDRPGAQQRTELYDVRDRMGEPLELRALLHRLVETAVREQIRLGDGDFRKLQRQFGGSASELPLEQPSDTMLTRARTVCDDFLATDPDAQRRAVQSVLDQVAVYQAQAEMYYRDRYWPDELATFEEELTAVHDSLRTQFERAVARHVLHRD</sequence>
<keyword evidence="2" id="KW-0813">Transport</keyword>
<dbReference type="SUPFAM" id="SSF52540">
    <property type="entry name" value="P-loop containing nucleoside triphosphate hydrolases"/>
    <property type="match status" value="1"/>
</dbReference>
<evidence type="ECO:0000313" key="6">
    <source>
        <dbReference type="Proteomes" id="UP001474181"/>
    </source>
</evidence>
<comment type="caution">
    <text evidence="5">The sequence shown here is derived from an EMBL/GenBank/DDBJ whole genome shotgun (WGS) entry which is preliminary data.</text>
</comment>
<dbReference type="InterPro" id="IPR011130">
    <property type="entry name" value="SecA_preprotein_X-link_dom"/>
</dbReference>
<dbReference type="PANTHER" id="PTHR30612:SF0">
    <property type="entry name" value="CHLOROPLAST PROTEIN-TRANSPORTING ATPASE"/>
    <property type="match status" value="1"/>
</dbReference>
<evidence type="ECO:0000259" key="4">
    <source>
        <dbReference type="PROSITE" id="PS51196"/>
    </source>
</evidence>
<dbReference type="SMART" id="SM00957">
    <property type="entry name" value="SecA_DEAD"/>
    <property type="match status" value="1"/>
</dbReference>
<keyword evidence="1" id="KW-1003">Cell membrane</keyword>
<dbReference type="InterPro" id="IPR011115">
    <property type="entry name" value="SecA_DEAD"/>
</dbReference>
<proteinExistence type="predicted"/>
<dbReference type="PRINTS" id="PR00906">
    <property type="entry name" value="SECA"/>
</dbReference>
<evidence type="ECO:0000256" key="1">
    <source>
        <dbReference type="ARBA" id="ARBA00022475"/>
    </source>
</evidence>
<evidence type="ECO:0000313" key="5">
    <source>
        <dbReference type="EMBL" id="MER7179604.1"/>
    </source>
</evidence>
<keyword evidence="3" id="KW-0811">Translocation</keyword>
<dbReference type="Proteomes" id="UP001474181">
    <property type="component" value="Unassembled WGS sequence"/>
</dbReference>
<dbReference type="SMART" id="SM00958">
    <property type="entry name" value="SecA_PP_bind"/>
    <property type="match status" value="1"/>
</dbReference>
<keyword evidence="6" id="KW-1185">Reference proteome</keyword>
<dbReference type="PROSITE" id="PS51196">
    <property type="entry name" value="SECA_MOTOR_DEAD"/>
    <property type="match status" value="1"/>
</dbReference>